<dbReference type="Proteomes" id="UP001158576">
    <property type="component" value="Chromosome 2"/>
</dbReference>
<accession>A0ABN7T2Y7</accession>
<gene>
    <name evidence="4" type="ORF">OKIOD_LOCUS12886</name>
</gene>
<dbReference type="InterPro" id="IPR036291">
    <property type="entry name" value="NAD(P)-bd_dom_sf"/>
</dbReference>
<dbReference type="Pfam" id="PF00106">
    <property type="entry name" value="adh_short"/>
    <property type="match status" value="1"/>
</dbReference>
<organism evidence="4 5">
    <name type="scientific">Oikopleura dioica</name>
    <name type="common">Tunicate</name>
    <dbReference type="NCBI Taxonomy" id="34765"/>
    <lineage>
        <taxon>Eukaryota</taxon>
        <taxon>Metazoa</taxon>
        <taxon>Chordata</taxon>
        <taxon>Tunicata</taxon>
        <taxon>Appendicularia</taxon>
        <taxon>Copelata</taxon>
        <taxon>Oikopleuridae</taxon>
        <taxon>Oikopleura</taxon>
    </lineage>
</organism>
<dbReference type="Gene3D" id="3.40.50.720">
    <property type="entry name" value="NAD(P)-binding Rossmann-like Domain"/>
    <property type="match status" value="1"/>
</dbReference>
<dbReference type="EMBL" id="OU015567">
    <property type="protein sequence ID" value="CAG5109601.1"/>
    <property type="molecule type" value="Genomic_DNA"/>
</dbReference>
<keyword evidence="5" id="KW-1185">Reference proteome</keyword>
<evidence type="ECO:0000256" key="3">
    <source>
        <dbReference type="ARBA" id="ARBA00023002"/>
    </source>
</evidence>
<name>A0ABN7T2Y7_OIKDI</name>
<proteinExistence type="inferred from homology"/>
<protein>
    <submittedName>
        <fullName evidence="4">Oidioi.mRNA.OKI2018_I69.chr2.g4121.t1.cds</fullName>
    </submittedName>
</protein>
<dbReference type="CDD" id="cd05233">
    <property type="entry name" value="SDR_c"/>
    <property type="match status" value="1"/>
</dbReference>
<sequence>MKTAIVVGGNRGIGLECVKLLIGEKDVKKIVATARNPEGFPEIENCGKLQVERLDISNEESVLNFAEKMGPSSFDILVLNAGVAPEINDKSFESIKLTIDVNYFGISSALKSLFPLAREGARIVCLSSFFGLRGMLNLNPNPNIFEENYVFDYGQKLSSSSLAKTTFDELDTIARRFIEDQKNPSQAQTDGWPSPEQTSMIGFLRNTC</sequence>
<dbReference type="InterPro" id="IPR002347">
    <property type="entry name" value="SDR_fam"/>
</dbReference>
<evidence type="ECO:0000256" key="2">
    <source>
        <dbReference type="ARBA" id="ARBA00022857"/>
    </source>
</evidence>
<comment type="similarity">
    <text evidence="1">Belongs to the short-chain dehydrogenases/reductases (SDR) family.</text>
</comment>
<dbReference type="SUPFAM" id="SSF51735">
    <property type="entry name" value="NAD(P)-binding Rossmann-fold domains"/>
    <property type="match status" value="1"/>
</dbReference>
<keyword evidence="2" id="KW-0521">NADP</keyword>
<dbReference type="PRINTS" id="PR00081">
    <property type="entry name" value="GDHRDH"/>
</dbReference>
<reference evidence="4 5" key="1">
    <citation type="submission" date="2021-04" db="EMBL/GenBank/DDBJ databases">
        <authorList>
            <person name="Bliznina A."/>
        </authorList>
    </citation>
    <scope>NUCLEOTIDE SEQUENCE [LARGE SCALE GENOMIC DNA]</scope>
</reference>
<dbReference type="PANTHER" id="PTHR43963:SF6">
    <property type="entry name" value="CHAIN DEHYDROGENASE FAMILY PROTEIN, PUTATIVE (AFU_ORTHOLOGUE AFUA_3G15350)-RELATED"/>
    <property type="match status" value="1"/>
</dbReference>
<evidence type="ECO:0000313" key="5">
    <source>
        <dbReference type="Proteomes" id="UP001158576"/>
    </source>
</evidence>
<evidence type="ECO:0000313" key="4">
    <source>
        <dbReference type="EMBL" id="CAG5109601.1"/>
    </source>
</evidence>
<keyword evidence="3" id="KW-0560">Oxidoreductase</keyword>
<dbReference type="PANTHER" id="PTHR43963">
    <property type="entry name" value="CARBONYL REDUCTASE 1-RELATED"/>
    <property type="match status" value="1"/>
</dbReference>
<evidence type="ECO:0000256" key="1">
    <source>
        <dbReference type="ARBA" id="ARBA00006484"/>
    </source>
</evidence>